<keyword evidence="4 5" id="KW-0472">Membrane</keyword>
<keyword evidence="3 5" id="KW-1133">Transmembrane helix</keyword>
<dbReference type="AlphaFoldDB" id="A0A1G7XUR1"/>
<proteinExistence type="predicted"/>
<reference evidence="8" key="1">
    <citation type="submission" date="2016-10" db="EMBL/GenBank/DDBJ databases">
        <authorList>
            <person name="Varghese N."/>
            <person name="Submissions S."/>
        </authorList>
    </citation>
    <scope>NUCLEOTIDE SEQUENCE [LARGE SCALE GENOMIC DNA]</scope>
    <source>
        <strain evidence="8">DSM 44526</strain>
    </source>
</reference>
<evidence type="ECO:0000313" key="8">
    <source>
        <dbReference type="Proteomes" id="UP000198863"/>
    </source>
</evidence>
<feature type="transmembrane region" description="Helical" evidence="5">
    <location>
        <begin position="299"/>
        <end position="323"/>
    </location>
</feature>
<dbReference type="GO" id="GO:0005886">
    <property type="term" value="C:plasma membrane"/>
    <property type="evidence" value="ECO:0007669"/>
    <property type="project" value="UniProtKB-SubCell"/>
</dbReference>
<accession>A0A1G7XUR1</accession>
<name>A0A1G7XUR1_9ACTN</name>
<evidence type="ECO:0000256" key="4">
    <source>
        <dbReference type="ARBA" id="ARBA00023136"/>
    </source>
</evidence>
<keyword evidence="8" id="KW-1185">Reference proteome</keyword>
<dbReference type="PANTHER" id="PTHR42718:SF49">
    <property type="entry name" value="EXPORT PROTEIN"/>
    <property type="match status" value="1"/>
</dbReference>
<feature type="transmembrane region" description="Helical" evidence="5">
    <location>
        <begin position="142"/>
        <end position="161"/>
    </location>
</feature>
<feature type="transmembrane region" description="Helical" evidence="5">
    <location>
        <begin position="330"/>
        <end position="350"/>
    </location>
</feature>
<dbReference type="InterPro" id="IPR011701">
    <property type="entry name" value="MFS"/>
</dbReference>
<evidence type="ECO:0000256" key="3">
    <source>
        <dbReference type="ARBA" id="ARBA00022989"/>
    </source>
</evidence>
<dbReference type="InterPro" id="IPR020846">
    <property type="entry name" value="MFS_dom"/>
</dbReference>
<evidence type="ECO:0000256" key="5">
    <source>
        <dbReference type="SAM" id="Phobius"/>
    </source>
</evidence>
<dbReference type="PANTHER" id="PTHR42718">
    <property type="entry name" value="MAJOR FACILITATOR SUPERFAMILY MULTIDRUG TRANSPORTER MFSC"/>
    <property type="match status" value="1"/>
</dbReference>
<feature type="transmembrane region" description="Helical" evidence="5">
    <location>
        <begin position="51"/>
        <end position="72"/>
    </location>
</feature>
<feature type="domain" description="Major facilitator superfamily (MFS) profile" evidence="6">
    <location>
        <begin position="13"/>
        <end position="457"/>
    </location>
</feature>
<evidence type="ECO:0000259" key="6">
    <source>
        <dbReference type="PROSITE" id="PS50850"/>
    </source>
</evidence>
<feature type="transmembrane region" description="Helical" evidence="5">
    <location>
        <begin position="258"/>
        <end position="287"/>
    </location>
</feature>
<dbReference type="Gene3D" id="1.20.1250.20">
    <property type="entry name" value="MFS general substrate transporter like domains"/>
    <property type="match status" value="1"/>
</dbReference>
<dbReference type="Pfam" id="PF07690">
    <property type="entry name" value="MFS_1"/>
    <property type="match status" value="1"/>
</dbReference>
<protein>
    <submittedName>
        <fullName evidence="7">Major Facilitator Superfamily protein</fullName>
    </submittedName>
</protein>
<dbReference type="GO" id="GO:0022857">
    <property type="term" value="F:transmembrane transporter activity"/>
    <property type="evidence" value="ECO:0007669"/>
    <property type="project" value="InterPro"/>
</dbReference>
<feature type="transmembrane region" description="Helical" evidence="5">
    <location>
        <begin position="84"/>
        <end position="106"/>
    </location>
</feature>
<sequence>MPEQTDVDRTRRRTLATAAGSTLLVLAVFVTPLGTGVRTATDFGAGPGAQAWLLSSISVGLAAALLTAGVLADDVGRRRVLVAGLALVAAGAAVAGLAGGTVPFVVGRLVQGVGGAAVLAGALGVIGQVFPPGPDRARAAAVWGASVGAGTGFGGVATVLLDHGTQWRVTYLVTAVVGTGVALVAHRTLPGAVPAPRRRPDVAGAVLLAAGLSALLAGLVQSRSASGPAGVVLLVGGALLLVAFAVTERRSPAPMIDLALFAAPGFRAATLGALLTGGAMVGLASYLPSMVQRGLGASLLAATLLVLFWSAVSTATSVALRWLPGVDGRLLLAGALVVAGLGMAALAAVGTGSSPAVLLPGLLVYGIGYGAANAALGREAVAHVPAERAGMGSGANNTARYVGAALGTTAVVLVASAAGPAGTAAGQLAGWDHAALGAAAVAVLGGLGIALTGRRARRAAPTLVSGPRGG</sequence>
<dbReference type="RefSeq" id="WP_165640315.1">
    <property type="nucleotide sequence ID" value="NZ_FNCF01000006.1"/>
</dbReference>
<evidence type="ECO:0000256" key="1">
    <source>
        <dbReference type="ARBA" id="ARBA00004651"/>
    </source>
</evidence>
<evidence type="ECO:0000313" key="7">
    <source>
        <dbReference type="EMBL" id="SDG87897.1"/>
    </source>
</evidence>
<dbReference type="InterPro" id="IPR036259">
    <property type="entry name" value="MFS_trans_sf"/>
</dbReference>
<feature type="transmembrane region" description="Helical" evidence="5">
    <location>
        <begin position="356"/>
        <end position="377"/>
    </location>
</feature>
<feature type="transmembrane region" description="Helical" evidence="5">
    <location>
        <begin position="167"/>
        <end position="189"/>
    </location>
</feature>
<dbReference type="Proteomes" id="UP000198863">
    <property type="component" value="Unassembled WGS sequence"/>
</dbReference>
<gene>
    <name evidence="7" type="ORF">SAMN05660324_3811</name>
</gene>
<dbReference type="Gene3D" id="1.20.1720.10">
    <property type="entry name" value="Multidrug resistance protein D"/>
    <property type="match status" value="1"/>
</dbReference>
<feature type="transmembrane region" description="Helical" evidence="5">
    <location>
        <begin position="226"/>
        <end position="246"/>
    </location>
</feature>
<dbReference type="EMBL" id="FNCF01000006">
    <property type="protein sequence ID" value="SDG87897.1"/>
    <property type="molecule type" value="Genomic_DNA"/>
</dbReference>
<feature type="transmembrane region" description="Helical" evidence="5">
    <location>
        <begin position="12"/>
        <end position="31"/>
    </location>
</feature>
<dbReference type="SUPFAM" id="SSF103473">
    <property type="entry name" value="MFS general substrate transporter"/>
    <property type="match status" value="1"/>
</dbReference>
<evidence type="ECO:0000256" key="2">
    <source>
        <dbReference type="ARBA" id="ARBA00022692"/>
    </source>
</evidence>
<comment type="subcellular location">
    <subcellularLocation>
        <location evidence="1">Cell membrane</location>
        <topology evidence="1">Multi-pass membrane protein</topology>
    </subcellularLocation>
</comment>
<feature type="transmembrane region" description="Helical" evidence="5">
    <location>
        <begin position="201"/>
        <end position="220"/>
    </location>
</feature>
<feature type="transmembrane region" description="Helical" evidence="5">
    <location>
        <begin position="433"/>
        <end position="451"/>
    </location>
</feature>
<feature type="transmembrane region" description="Helical" evidence="5">
    <location>
        <begin position="112"/>
        <end position="130"/>
    </location>
</feature>
<keyword evidence="2 5" id="KW-0812">Transmembrane</keyword>
<dbReference type="PROSITE" id="PS50850">
    <property type="entry name" value="MFS"/>
    <property type="match status" value="1"/>
</dbReference>
<organism evidence="7 8">
    <name type="scientific">Klenkia brasiliensis</name>
    <dbReference type="NCBI Taxonomy" id="333142"/>
    <lineage>
        <taxon>Bacteria</taxon>
        <taxon>Bacillati</taxon>
        <taxon>Actinomycetota</taxon>
        <taxon>Actinomycetes</taxon>
        <taxon>Geodermatophilales</taxon>
        <taxon>Geodermatophilaceae</taxon>
        <taxon>Klenkia</taxon>
    </lineage>
</organism>
<feature type="transmembrane region" description="Helical" evidence="5">
    <location>
        <begin position="398"/>
        <end position="421"/>
    </location>
</feature>